<evidence type="ECO:0000313" key="2">
    <source>
        <dbReference type="EMBL" id="MBB5362397.1"/>
    </source>
</evidence>
<sequence length="313" mass="33848">MEAVAWIVHPAAGLALGLFASVLFSKRGRQWEAVAFASALLLLLAVLGADWDVHPAAGMLLGYFGSTAFGHWQKRWPALLAALVASGFFMLVGADWMIFPLAVMGLIWLFTAAFSFVGRSDKTQVGAAPKAPAELPEQAGGFSLGSWFGAGEKHWELVTATPAPARVPGPKVAPQPAADPYTEWMRDSRLPGEARAQLVALNLRTKEALTHLHGLDQQGSEAEYLARAIREEYVPTAVSAYLKLPRTRADTAPIEGGKTGRDLLREQLDLLLEAVQDILDATLQAGGRELLTHQRFLEDRFGTAAEKADDLKV</sequence>
<protein>
    <submittedName>
        <fullName evidence="2">Uncharacterized protein</fullName>
    </submittedName>
</protein>
<keyword evidence="3" id="KW-1185">Reference proteome</keyword>
<keyword evidence="1" id="KW-0812">Transmembrane</keyword>
<dbReference type="RefSeq" id="WP_184129245.1">
    <property type="nucleotide sequence ID" value="NZ_JACHFL010000003.1"/>
</dbReference>
<feature type="transmembrane region" description="Helical" evidence="1">
    <location>
        <begin position="98"/>
        <end position="117"/>
    </location>
</feature>
<gene>
    <name evidence="2" type="ORF">HNQ08_001492</name>
</gene>
<evidence type="ECO:0000313" key="3">
    <source>
        <dbReference type="Proteomes" id="UP000552709"/>
    </source>
</evidence>
<dbReference type="EMBL" id="JACHFL010000003">
    <property type="protein sequence ID" value="MBB5362397.1"/>
    <property type="molecule type" value="Genomic_DNA"/>
</dbReference>
<reference evidence="2 3" key="1">
    <citation type="submission" date="2020-08" db="EMBL/GenBank/DDBJ databases">
        <title>Genomic Encyclopedia of Type Strains, Phase IV (KMG-IV): sequencing the most valuable type-strain genomes for metagenomic binning, comparative biology and taxonomic classification.</title>
        <authorList>
            <person name="Goeker M."/>
        </authorList>
    </citation>
    <scope>NUCLEOTIDE SEQUENCE [LARGE SCALE GENOMIC DNA]</scope>
    <source>
        <strain evidence="2 3">DSM 27939</strain>
    </source>
</reference>
<proteinExistence type="predicted"/>
<keyword evidence="1" id="KW-0472">Membrane</keyword>
<evidence type="ECO:0000256" key="1">
    <source>
        <dbReference type="SAM" id="Phobius"/>
    </source>
</evidence>
<comment type="caution">
    <text evidence="2">The sequence shown here is derived from an EMBL/GenBank/DDBJ whole genome shotgun (WGS) entry which is preliminary data.</text>
</comment>
<feature type="transmembrane region" description="Helical" evidence="1">
    <location>
        <begin position="31"/>
        <end position="47"/>
    </location>
</feature>
<keyword evidence="1" id="KW-1133">Transmembrane helix</keyword>
<dbReference type="AlphaFoldDB" id="A0A7W8JSF5"/>
<name>A0A7W8JSF5_9DEIO</name>
<organism evidence="2 3">
    <name type="scientific">Deinococcus humi</name>
    <dbReference type="NCBI Taxonomy" id="662880"/>
    <lineage>
        <taxon>Bacteria</taxon>
        <taxon>Thermotogati</taxon>
        <taxon>Deinococcota</taxon>
        <taxon>Deinococci</taxon>
        <taxon>Deinococcales</taxon>
        <taxon>Deinococcaceae</taxon>
        <taxon>Deinococcus</taxon>
    </lineage>
</organism>
<accession>A0A7W8JSF5</accession>
<dbReference type="Proteomes" id="UP000552709">
    <property type="component" value="Unassembled WGS sequence"/>
</dbReference>
<feature type="transmembrane region" description="Helical" evidence="1">
    <location>
        <begin position="6"/>
        <end position="24"/>
    </location>
</feature>